<protein>
    <submittedName>
        <fullName evidence="3">AAA family ATPase</fullName>
    </submittedName>
</protein>
<dbReference type="InterPro" id="IPR011991">
    <property type="entry name" value="ArsR-like_HTH"/>
</dbReference>
<sequence>MSTDNLSKLKTYTAEELLATRFRPREPVIEPWLRTEETAVIWAPSGVGKTLLCLSLALAVAGGGTVADWTAPKARKVLYIDGEMNQQDIRDRIEMLVSSGAVELPDPKIALRNLEIIARQAQEVGTEFFDITEEETQNGILKRARAGDVELIILDNFTTLSDSLEDENASSEFKRVQDFFLQMKRAGIATILVHHANKGGKGMRGSTALETTFEVILGLQRPKVVAPGEACFHTNFTKFRGKGDHRLESRKWTLGDKGWEVSDSEPDNPEEDPVYIALKTLDFVNQNEIAEKLGINKGTVSRRLSKLKEQGVLKDREVDEAFQSAKKLRDEKLYADVDEEF</sequence>
<dbReference type="InterPro" id="IPR027417">
    <property type="entry name" value="P-loop_NTPase"/>
</dbReference>
<evidence type="ECO:0000256" key="1">
    <source>
        <dbReference type="ARBA" id="ARBA00023125"/>
    </source>
</evidence>
<dbReference type="Proteomes" id="UP001557465">
    <property type="component" value="Unassembled WGS sequence"/>
</dbReference>
<dbReference type="Gene3D" id="3.40.50.300">
    <property type="entry name" value="P-loop containing nucleotide triphosphate hydrolases"/>
    <property type="match status" value="1"/>
</dbReference>
<keyword evidence="1" id="KW-0238">DNA-binding</keyword>
<dbReference type="Gene3D" id="1.10.10.10">
    <property type="entry name" value="Winged helix-like DNA-binding domain superfamily/Winged helix DNA-binding domain"/>
    <property type="match status" value="1"/>
</dbReference>
<dbReference type="InterPro" id="IPR036390">
    <property type="entry name" value="WH_DNA-bd_sf"/>
</dbReference>
<accession>A0ABV3TKU8</accession>
<dbReference type="CDD" id="cd00090">
    <property type="entry name" value="HTH_ARSR"/>
    <property type="match status" value="1"/>
</dbReference>
<dbReference type="SMART" id="SM00382">
    <property type="entry name" value="AAA"/>
    <property type="match status" value="1"/>
</dbReference>
<evidence type="ECO:0000313" key="3">
    <source>
        <dbReference type="EMBL" id="MEX1662207.1"/>
    </source>
</evidence>
<dbReference type="RefSeq" id="WP_368392050.1">
    <property type="nucleotide sequence ID" value="NZ_JBFRYC010000006.1"/>
</dbReference>
<evidence type="ECO:0000259" key="2">
    <source>
        <dbReference type="SMART" id="SM00382"/>
    </source>
</evidence>
<comment type="caution">
    <text evidence="3">The sequence shown here is derived from an EMBL/GenBank/DDBJ whole genome shotgun (WGS) entry which is preliminary data.</text>
</comment>
<gene>
    <name evidence="3" type="ORF">AB4874_11185</name>
</gene>
<feature type="domain" description="AAA+ ATPase" evidence="2">
    <location>
        <begin position="35"/>
        <end position="223"/>
    </location>
</feature>
<name>A0ABV3TKU8_9RHOB</name>
<evidence type="ECO:0000313" key="4">
    <source>
        <dbReference type="Proteomes" id="UP001557465"/>
    </source>
</evidence>
<dbReference type="Pfam" id="PF13412">
    <property type="entry name" value="HTH_24"/>
    <property type="match status" value="1"/>
</dbReference>
<dbReference type="SUPFAM" id="SSF46785">
    <property type="entry name" value="Winged helix' DNA-binding domain"/>
    <property type="match status" value="1"/>
</dbReference>
<proteinExistence type="predicted"/>
<dbReference type="InterPro" id="IPR036388">
    <property type="entry name" value="WH-like_DNA-bd_sf"/>
</dbReference>
<organism evidence="3 4">
    <name type="scientific">Thioclava arctica</name>
    <dbReference type="NCBI Taxonomy" id="3238301"/>
    <lineage>
        <taxon>Bacteria</taxon>
        <taxon>Pseudomonadati</taxon>
        <taxon>Pseudomonadota</taxon>
        <taxon>Alphaproteobacteria</taxon>
        <taxon>Rhodobacterales</taxon>
        <taxon>Paracoccaceae</taxon>
        <taxon>Thioclava</taxon>
    </lineage>
</organism>
<dbReference type="Pfam" id="PF13481">
    <property type="entry name" value="AAA_25"/>
    <property type="match status" value="1"/>
</dbReference>
<dbReference type="InterPro" id="IPR003593">
    <property type="entry name" value="AAA+_ATPase"/>
</dbReference>
<dbReference type="SUPFAM" id="SSF52540">
    <property type="entry name" value="P-loop containing nucleoside triphosphate hydrolases"/>
    <property type="match status" value="1"/>
</dbReference>
<dbReference type="EMBL" id="JBFRYC010000006">
    <property type="protein sequence ID" value="MEX1662207.1"/>
    <property type="molecule type" value="Genomic_DNA"/>
</dbReference>
<reference evidence="3 4" key="1">
    <citation type="journal article" date="2011" name="Int. J. Syst. Evol. Microbiol.">
        <title>Zhongshania antarctica gen. nov., sp. nov. and Zhongshania guokunii sp. nov., gammaproteobacteria respectively isolated from coastal attached (fast) ice and surface seawater of the Antarctic.</title>
        <authorList>
            <person name="Li H.J."/>
            <person name="Zhang X.Y."/>
            <person name="Chen C.X."/>
            <person name="Zhang Y.J."/>
            <person name="Gao Z.M."/>
            <person name="Yu Y."/>
            <person name="Chen X.L."/>
            <person name="Chen B."/>
            <person name="Zhang Y.Z."/>
        </authorList>
    </citation>
    <scope>NUCLEOTIDE SEQUENCE [LARGE SCALE GENOMIC DNA]</scope>
    <source>
        <strain evidence="3 4">15-R06ZXC-3</strain>
    </source>
</reference>
<keyword evidence="4" id="KW-1185">Reference proteome</keyword>